<dbReference type="AlphaFoldDB" id="M9RJS2"/>
<dbReference type="SUPFAM" id="SSF159270">
    <property type="entry name" value="YmcC-like"/>
    <property type="match status" value="1"/>
</dbReference>
<dbReference type="STRING" id="391626.OAN307_c47340"/>
<name>M9RJS2_9RHOB</name>
<keyword evidence="2" id="KW-1185">Reference proteome</keyword>
<dbReference type="EMBL" id="CP003740">
    <property type="protein sequence ID" value="AGI70080.1"/>
    <property type="molecule type" value="Genomic_DNA"/>
</dbReference>
<evidence type="ECO:0000313" key="1">
    <source>
        <dbReference type="EMBL" id="AGI70080.1"/>
    </source>
</evidence>
<reference evidence="1 2" key="1">
    <citation type="journal article" date="2013" name="PLoS ONE">
        <title>Poles Apart: Arctic and Antarctic Octadecabacter strains Share High Genome Plasticity and a New Type of Xanthorhodopsin.</title>
        <authorList>
            <person name="Vollmers J."/>
            <person name="Voget S."/>
            <person name="Dietrich S."/>
            <person name="Gollnow K."/>
            <person name="Smits M."/>
            <person name="Meyer K."/>
            <person name="Brinkhoff T."/>
            <person name="Simon M."/>
            <person name="Daniel R."/>
        </authorList>
    </citation>
    <scope>NUCLEOTIDE SEQUENCE [LARGE SCALE GENOMIC DNA]</scope>
    <source>
        <strain evidence="1 2">307</strain>
    </source>
</reference>
<proteinExistence type="predicted"/>
<gene>
    <name evidence="1" type="ORF">OAN307_c47340</name>
</gene>
<dbReference type="Proteomes" id="UP000005307">
    <property type="component" value="Chromosome"/>
</dbReference>
<sequence>MLISVISRDVTAYIYPGAVNGAKVTWLSADGLSMTFDRGFLVGTRGFGFDMMGADISGALAGLSGTSSHSRSYDFLNGLSQIERLRFQCQTTQARRETIEIVQRSYTTTVFEERCTGESESYTNTYWQDSSGLIRQSRQWVSPGLGFIGYQLL</sequence>
<dbReference type="Gene3D" id="2.40.360.10">
    <property type="entry name" value="YmcC-like"/>
    <property type="match status" value="1"/>
</dbReference>
<dbReference type="Pfam" id="PF11102">
    <property type="entry name" value="YjbF"/>
    <property type="match status" value="1"/>
</dbReference>
<dbReference type="HOGENOM" id="CLU_099032_1_0_5"/>
<evidence type="ECO:0000313" key="2">
    <source>
        <dbReference type="Proteomes" id="UP000005307"/>
    </source>
</evidence>
<dbReference type="eggNOG" id="ENOG5032Z0I">
    <property type="taxonomic scope" value="Bacteria"/>
</dbReference>
<dbReference type="KEGG" id="oat:OAN307_c47340"/>
<dbReference type="InterPro" id="IPR021308">
    <property type="entry name" value="GfcB"/>
</dbReference>
<organism evidence="1 2">
    <name type="scientific">Octadecabacter antarcticus 307</name>
    <dbReference type="NCBI Taxonomy" id="391626"/>
    <lineage>
        <taxon>Bacteria</taxon>
        <taxon>Pseudomonadati</taxon>
        <taxon>Pseudomonadota</taxon>
        <taxon>Alphaproteobacteria</taxon>
        <taxon>Rhodobacterales</taxon>
        <taxon>Roseobacteraceae</taxon>
        <taxon>Octadecabacter</taxon>
    </lineage>
</organism>
<dbReference type="InterPro" id="IPR023373">
    <property type="entry name" value="YmcC_sf"/>
</dbReference>
<accession>M9RJS2</accession>
<protein>
    <submittedName>
        <fullName evidence="1">Putative DUF2886 family protein</fullName>
    </submittedName>
</protein>